<evidence type="ECO:0000313" key="2">
    <source>
        <dbReference type="EMBL" id="CAI9153291.1"/>
    </source>
</evidence>
<protein>
    <submittedName>
        <fullName evidence="2">Uncharacterized protein</fullName>
    </submittedName>
</protein>
<name>A0ABN8XYT5_RANTA</name>
<evidence type="ECO:0000256" key="1">
    <source>
        <dbReference type="SAM" id="MobiDB-lite"/>
    </source>
</evidence>
<keyword evidence="3" id="KW-1185">Reference proteome</keyword>
<gene>
    <name evidence="2" type="ORF">MRATA1EN1_LOCUS2253</name>
</gene>
<sequence length="101" mass="10222">MCARGFGRPSCSAPGSAGQCLCGNPAITPTTPALPTSDGARELKPGTWGTWGGVGTAGRRKRLLTGQQQLSSGSSMQQGQGPWHIEVFALGGSCPGAQEGH</sequence>
<evidence type="ECO:0000313" key="3">
    <source>
        <dbReference type="Proteomes" id="UP001176941"/>
    </source>
</evidence>
<reference evidence="2" key="1">
    <citation type="submission" date="2023-04" db="EMBL/GenBank/DDBJ databases">
        <authorList>
            <consortium name="ELIXIR-Norway"/>
        </authorList>
    </citation>
    <scope>NUCLEOTIDE SEQUENCE [LARGE SCALE GENOMIC DNA]</scope>
</reference>
<dbReference type="Proteomes" id="UP001176941">
    <property type="component" value="Chromosome 10"/>
</dbReference>
<accession>A0ABN8XYT5</accession>
<proteinExistence type="predicted"/>
<dbReference type="EMBL" id="OX459946">
    <property type="protein sequence ID" value="CAI9153291.1"/>
    <property type="molecule type" value="Genomic_DNA"/>
</dbReference>
<organism evidence="2 3">
    <name type="scientific">Rangifer tarandus platyrhynchus</name>
    <name type="common">Svalbard reindeer</name>
    <dbReference type="NCBI Taxonomy" id="3082113"/>
    <lineage>
        <taxon>Eukaryota</taxon>
        <taxon>Metazoa</taxon>
        <taxon>Chordata</taxon>
        <taxon>Craniata</taxon>
        <taxon>Vertebrata</taxon>
        <taxon>Euteleostomi</taxon>
        <taxon>Mammalia</taxon>
        <taxon>Eutheria</taxon>
        <taxon>Laurasiatheria</taxon>
        <taxon>Artiodactyla</taxon>
        <taxon>Ruminantia</taxon>
        <taxon>Pecora</taxon>
        <taxon>Cervidae</taxon>
        <taxon>Odocoileinae</taxon>
        <taxon>Rangifer</taxon>
    </lineage>
</organism>
<feature type="region of interest" description="Disordered" evidence="1">
    <location>
        <begin position="28"/>
        <end position="55"/>
    </location>
</feature>